<dbReference type="InterPro" id="IPR050464">
    <property type="entry name" value="Zeta_carotene_desat/Oxidored"/>
</dbReference>
<proteinExistence type="predicted"/>
<accession>A0A9X3S901</accession>
<dbReference type="RefSeq" id="WP_270027206.1">
    <property type="nucleotide sequence ID" value="NZ_JAPDDP010000041.1"/>
</dbReference>
<dbReference type="InterPro" id="IPR002937">
    <property type="entry name" value="Amino_oxidase"/>
</dbReference>
<dbReference type="Gene3D" id="3.30.70.1990">
    <property type="match status" value="1"/>
</dbReference>
<protein>
    <submittedName>
        <fullName evidence="2">FAD-dependent oxidoreductase</fullName>
    </submittedName>
</protein>
<dbReference type="Gene3D" id="3.50.50.60">
    <property type="entry name" value="FAD/NAD(P)-binding domain"/>
    <property type="match status" value="1"/>
</dbReference>
<sequence>MRIAIVGAGISGLATAHLLHGEHDVTVFEAGEHAGGHANTVRVDTEDATHHVDTGFIVFNDRNYPYFERLLERLKVSAQPSNMSFGVSDGGDFEYTGSSANGLFAKRAHLVTPWFHRMVFDLVKFNRNARTLLATGGEGPSLGHWLEEGDYSKPFVERLIVPQASAVWSADPRQMWTFPARFLVEFFDNHGMLGFAKRPQWRTVVGGSRSYVDAITAPLTMRLATPVTAITRDEDGVTVTPRGGEPERFDEVVIATHSDQALHMLGDDATDREHEILGAIPYQPNEAVLHTDTRLLPRRKRAWASWNYHLLPEPTGMTTVTYHMNRLQALTADREFCVTLNRSNAIDPGKVLRTFSYAHPVFTAAGARAQARHHEISGVNRTHYAGAYWRWGFHEDGVVSGARVAEHFGARL</sequence>
<evidence type="ECO:0000313" key="2">
    <source>
        <dbReference type="EMBL" id="MDA0182824.1"/>
    </source>
</evidence>
<keyword evidence="3" id="KW-1185">Reference proteome</keyword>
<dbReference type="AlphaFoldDB" id="A0A9X3S901"/>
<dbReference type="EMBL" id="JAPDDP010000041">
    <property type="protein sequence ID" value="MDA0182824.1"/>
    <property type="molecule type" value="Genomic_DNA"/>
</dbReference>
<dbReference type="InterPro" id="IPR036188">
    <property type="entry name" value="FAD/NAD-bd_sf"/>
</dbReference>
<gene>
    <name evidence="2" type="ORF">OJ997_21105</name>
</gene>
<comment type="caution">
    <text evidence="2">The sequence shown here is derived from an EMBL/GenBank/DDBJ whole genome shotgun (WGS) entry which is preliminary data.</text>
</comment>
<name>A0A9X3S901_9ACTN</name>
<dbReference type="Gene3D" id="1.10.405.20">
    <property type="match status" value="1"/>
</dbReference>
<evidence type="ECO:0000313" key="3">
    <source>
        <dbReference type="Proteomes" id="UP001147653"/>
    </source>
</evidence>
<dbReference type="PANTHER" id="PTHR42923">
    <property type="entry name" value="PROTOPORPHYRINOGEN OXIDASE"/>
    <property type="match status" value="1"/>
</dbReference>
<evidence type="ECO:0000259" key="1">
    <source>
        <dbReference type="Pfam" id="PF01593"/>
    </source>
</evidence>
<feature type="domain" description="Amine oxidase" evidence="1">
    <location>
        <begin position="10"/>
        <end position="406"/>
    </location>
</feature>
<dbReference type="GO" id="GO:0016491">
    <property type="term" value="F:oxidoreductase activity"/>
    <property type="evidence" value="ECO:0007669"/>
    <property type="project" value="InterPro"/>
</dbReference>
<reference evidence="2" key="1">
    <citation type="submission" date="2022-10" db="EMBL/GenBank/DDBJ databases">
        <title>The WGS of Solirubrobacter phytolaccae KCTC 29190.</title>
        <authorList>
            <person name="Jiang Z."/>
        </authorList>
    </citation>
    <scope>NUCLEOTIDE SEQUENCE</scope>
    <source>
        <strain evidence="2">KCTC 29190</strain>
    </source>
</reference>
<organism evidence="2 3">
    <name type="scientific">Solirubrobacter phytolaccae</name>
    <dbReference type="NCBI Taxonomy" id="1404360"/>
    <lineage>
        <taxon>Bacteria</taxon>
        <taxon>Bacillati</taxon>
        <taxon>Actinomycetota</taxon>
        <taxon>Thermoleophilia</taxon>
        <taxon>Solirubrobacterales</taxon>
        <taxon>Solirubrobacteraceae</taxon>
        <taxon>Solirubrobacter</taxon>
    </lineage>
</organism>
<dbReference type="Proteomes" id="UP001147653">
    <property type="component" value="Unassembled WGS sequence"/>
</dbReference>
<dbReference type="SUPFAM" id="SSF51905">
    <property type="entry name" value="FAD/NAD(P)-binding domain"/>
    <property type="match status" value="1"/>
</dbReference>
<dbReference type="Pfam" id="PF01593">
    <property type="entry name" value="Amino_oxidase"/>
    <property type="match status" value="1"/>
</dbReference>
<dbReference type="PANTHER" id="PTHR42923:SF17">
    <property type="entry name" value="AMINE OXIDASE DOMAIN-CONTAINING PROTEIN"/>
    <property type="match status" value="1"/>
</dbReference>